<dbReference type="EMBL" id="BOOW01000036">
    <property type="protein sequence ID" value="GII95464.1"/>
    <property type="molecule type" value="Genomic_DNA"/>
</dbReference>
<protein>
    <submittedName>
        <fullName evidence="2">Uncharacterized protein</fullName>
    </submittedName>
</protein>
<dbReference type="AlphaFoldDB" id="A0A919VEU0"/>
<proteinExistence type="predicted"/>
<sequence length="94" mass="9832">MGRVWKRTGQRSFNGSPLQAALLPVQMHFVDREPDAERVAEVARGPGEFARGAGRRAAGVVRRGSRRTRARGGGAAGAARGLEARGGGGPRRAG</sequence>
<feature type="region of interest" description="Disordered" evidence="1">
    <location>
        <begin position="54"/>
        <end position="94"/>
    </location>
</feature>
<accession>A0A919VEU0</accession>
<name>A0A919VEU0_9ACTN</name>
<comment type="caution">
    <text evidence="2">The sequence shown here is derived from an EMBL/GenBank/DDBJ whole genome shotgun (WGS) entry which is preliminary data.</text>
</comment>
<reference evidence="2" key="1">
    <citation type="submission" date="2021-01" db="EMBL/GenBank/DDBJ databases">
        <title>Whole genome shotgun sequence of Sinosporangium siamense NBRC 109515.</title>
        <authorList>
            <person name="Komaki H."/>
            <person name="Tamura T."/>
        </authorList>
    </citation>
    <scope>NUCLEOTIDE SEQUENCE</scope>
    <source>
        <strain evidence="2">NBRC 109515</strain>
    </source>
</reference>
<evidence type="ECO:0000256" key="1">
    <source>
        <dbReference type="SAM" id="MobiDB-lite"/>
    </source>
</evidence>
<feature type="compositionally biased region" description="Gly residues" evidence="1">
    <location>
        <begin position="84"/>
        <end position="94"/>
    </location>
</feature>
<evidence type="ECO:0000313" key="2">
    <source>
        <dbReference type="EMBL" id="GII95464.1"/>
    </source>
</evidence>
<keyword evidence="3" id="KW-1185">Reference proteome</keyword>
<dbReference type="Proteomes" id="UP000606172">
    <property type="component" value="Unassembled WGS sequence"/>
</dbReference>
<organism evidence="2 3">
    <name type="scientific">Sinosporangium siamense</name>
    <dbReference type="NCBI Taxonomy" id="1367973"/>
    <lineage>
        <taxon>Bacteria</taxon>
        <taxon>Bacillati</taxon>
        <taxon>Actinomycetota</taxon>
        <taxon>Actinomycetes</taxon>
        <taxon>Streptosporangiales</taxon>
        <taxon>Streptosporangiaceae</taxon>
        <taxon>Sinosporangium</taxon>
    </lineage>
</organism>
<evidence type="ECO:0000313" key="3">
    <source>
        <dbReference type="Proteomes" id="UP000606172"/>
    </source>
</evidence>
<gene>
    <name evidence="2" type="ORF">Ssi02_56950</name>
</gene>